<gene>
    <name evidence="4" type="ORF">IAG03_08650</name>
</gene>
<dbReference type="GO" id="GO:0006508">
    <property type="term" value="P:proteolysis"/>
    <property type="evidence" value="ECO:0007669"/>
    <property type="project" value="UniProtKB-KW"/>
</dbReference>
<feature type="transmembrane region" description="Helical" evidence="3">
    <location>
        <begin position="123"/>
        <end position="143"/>
    </location>
</feature>
<evidence type="ECO:0000256" key="3">
    <source>
        <dbReference type="SAM" id="Phobius"/>
    </source>
</evidence>
<dbReference type="GO" id="GO:0030436">
    <property type="term" value="P:asexual sporulation"/>
    <property type="evidence" value="ECO:0007669"/>
    <property type="project" value="InterPro"/>
</dbReference>
<organism evidence="4 5">
    <name type="scientific">Yeguia hominis</name>
    <dbReference type="NCBI Taxonomy" id="2763662"/>
    <lineage>
        <taxon>Bacteria</taxon>
        <taxon>Bacillati</taxon>
        <taxon>Bacillota</taxon>
        <taxon>Clostridia</taxon>
        <taxon>Eubacteriales</taxon>
        <taxon>Yeguiaceae</taxon>
        <taxon>Yeguia</taxon>
    </lineage>
</organism>
<accession>A0A926DA21</accession>
<comment type="caution">
    <text evidence="4">The sequence shown here is derived from an EMBL/GenBank/DDBJ whole genome shotgun (WGS) entry which is preliminary data.</text>
</comment>
<keyword evidence="1" id="KW-0064">Aspartyl protease</keyword>
<keyword evidence="1" id="KW-0749">Sporulation</keyword>
<feature type="transmembrane region" description="Helical" evidence="3">
    <location>
        <begin position="36"/>
        <end position="54"/>
    </location>
</feature>
<dbReference type="PIRSF" id="PIRSF018571">
    <property type="entry name" value="SpoIIGA"/>
    <property type="match status" value="1"/>
</dbReference>
<dbReference type="GO" id="GO:0005886">
    <property type="term" value="C:plasma membrane"/>
    <property type="evidence" value="ECO:0007669"/>
    <property type="project" value="UniProtKB-SubCell"/>
</dbReference>
<keyword evidence="1" id="KW-0378">Hydrolase</keyword>
<keyword evidence="1 3" id="KW-0472">Membrane</keyword>
<keyword evidence="3" id="KW-1133">Transmembrane helix</keyword>
<keyword evidence="1" id="KW-1003">Cell membrane</keyword>
<evidence type="ECO:0000313" key="5">
    <source>
        <dbReference type="Proteomes" id="UP000651482"/>
    </source>
</evidence>
<evidence type="ECO:0000256" key="1">
    <source>
        <dbReference type="PIRNR" id="PIRNR018571"/>
    </source>
</evidence>
<evidence type="ECO:0000256" key="2">
    <source>
        <dbReference type="PIRSR" id="PIRSR018571-1"/>
    </source>
</evidence>
<keyword evidence="3" id="KW-0812">Transmembrane</keyword>
<keyword evidence="1" id="KW-0645">Protease</keyword>
<sequence length="307" mass="33625">MKQTIYVDVLLAVNLFVNYFLLLTVRGFLHLTVSRLRLLLGAAVGAAGSLSILLPTLSPVLSVLFQLALSAAIVFSSFWRQRLGQLLRAFVCFYLISFAYAGFMLAIWYFVSPERIVIKNSVVYFEVPPLLLALLSVAAYGIVSLLSRLAGQREADGGFCKLTVCLDGREVSCVGKLDTGSTLMEPFSRDPVVVASRPVLKDLLVQSLPGFLEDPDAGNAAPDFAEAGSSVQNIRMIPYSDLSGTGVLPAFRPECLRIRQGNRVIEVRDCYVAVRREPFPGGTFDALLNPAFLTRGNHNRKGKEEMV</sequence>
<feature type="transmembrane region" description="Helical" evidence="3">
    <location>
        <begin position="60"/>
        <end position="79"/>
    </location>
</feature>
<comment type="similarity">
    <text evidence="1">Belongs to the peptidase U4 family.</text>
</comment>
<dbReference type="EMBL" id="JACRSN010000012">
    <property type="protein sequence ID" value="MBC8534069.1"/>
    <property type="molecule type" value="Genomic_DNA"/>
</dbReference>
<feature type="transmembrane region" description="Helical" evidence="3">
    <location>
        <begin position="6"/>
        <end position="29"/>
    </location>
</feature>
<keyword evidence="5" id="KW-1185">Reference proteome</keyword>
<comment type="function">
    <text evidence="1">Probable aspartic protease that is responsible for the proteolytic cleavage of the RNA polymerase sigma E factor (SigE/spoIIGB) to yield the active peptide in the mother cell during sporulation. Responds to a signal from the forespore that is triggered by the extracellular signal protein SpoIIR.</text>
</comment>
<feature type="active site" evidence="2">
    <location>
        <position position="178"/>
    </location>
</feature>
<comment type="subcellular location">
    <subcellularLocation>
        <location evidence="1">Cell membrane</location>
    </subcellularLocation>
</comment>
<dbReference type="RefSeq" id="WP_249319729.1">
    <property type="nucleotide sequence ID" value="NZ_JACRSN010000012.1"/>
</dbReference>
<protein>
    <recommendedName>
        <fullName evidence="1">Sporulation sigma-E factor-processing peptidase</fullName>
        <ecNumber evidence="1">3.4.23.-</ecNumber>
    </recommendedName>
    <alternativeName>
        <fullName evidence="1">Membrane-associated aspartic protease</fullName>
    </alternativeName>
    <alternativeName>
        <fullName evidence="1">Stage II sporulation protein GA</fullName>
    </alternativeName>
</protein>
<dbReference type="GO" id="GO:0004190">
    <property type="term" value="F:aspartic-type endopeptidase activity"/>
    <property type="evidence" value="ECO:0007669"/>
    <property type="project" value="UniProtKB-KW"/>
</dbReference>
<feature type="transmembrane region" description="Helical" evidence="3">
    <location>
        <begin position="91"/>
        <end position="111"/>
    </location>
</feature>
<dbReference type="AlphaFoldDB" id="A0A926DA21"/>
<proteinExistence type="inferred from homology"/>
<dbReference type="EC" id="3.4.23.-" evidence="1"/>
<reference evidence="4" key="1">
    <citation type="submission" date="2020-08" db="EMBL/GenBank/DDBJ databases">
        <title>Genome public.</title>
        <authorList>
            <person name="Liu C."/>
            <person name="Sun Q."/>
        </authorList>
    </citation>
    <scope>NUCLEOTIDE SEQUENCE</scope>
    <source>
        <strain evidence="4">NSJ-40</strain>
    </source>
</reference>
<dbReference type="GO" id="GO:0030435">
    <property type="term" value="P:sporulation resulting in formation of a cellular spore"/>
    <property type="evidence" value="ECO:0007669"/>
    <property type="project" value="UniProtKB-KW"/>
</dbReference>
<dbReference type="Pfam" id="PF03419">
    <property type="entry name" value="Peptidase_U4"/>
    <property type="match status" value="1"/>
</dbReference>
<dbReference type="InterPro" id="IPR005081">
    <property type="entry name" value="SpoIIGA"/>
</dbReference>
<dbReference type="Proteomes" id="UP000651482">
    <property type="component" value="Unassembled WGS sequence"/>
</dbReference>
<name>A0A926DA21_9FIRM</name>
<evidence type="ECO:0000313" key="4">
    <source>
        <dbReference type="EMBL" id="MBC8534069.1"/>
    </source>
</evidence>